<protein>
    <submittedName>
        <fullName evidence="2">Uncharacterized protein</fullName>
    </submittedName>
</protein>
<feature type="region of interest" description="Disordered" evidence="1">
    <location>
        <begin position="69"/>
        <end position="108"/>
    </location>
</feature>
<comment type="caution">
    <text evidence="2">The sequence shown here is derived from an EMBL/GenBank/DDBJ whole genome shotgun (WGS) entry which is preliminary data.</text>
</comment>
<dbReference type="AlphaFoldDB" id="A0A9Q1GN86"/>
<evidence type="ECO:0000313" key="2">
    <source>
        <dbReference type="EMBL" id="KAJ8421628.1"/>
    </source>
</evidence>
<reference evidence="2" key="1">
    <citation type="submission" date="2022-04" db="EMBL/GenBank/DDBJ databases">
        <title>Carnegiea gigantea Genome sequencing and assembly v2.</title>
        <authorList>
            <person name="Copetti D."/>
            <person name="Sanderson M.J."/>
            <person name="Burquez A."/>
            <person name="Wojciechowski M.F."/>
        </authorList>
    </citation>
    <scope>NUCLEOTIDE SEQUENCE</scope>
    <source>
        <strain evidence="2">SGP5-SGP5p</strain>
        <tissue evidence="2">Aerial part</tissue>
    </source>
</reference>
<accession>A0A9Q1GN86</accession>
<feature type="compositionally biased region" description="Basic and acidic residues" evidence="1">
    <location>
        <begin position="77"/>
        <end position="96"/>
    </location>
</feature>
<dbReference type="EMBL" id="JAKOGI010002625">
    <property type="protein sequence ID" value="KAJ8421628.1"/>
    <property type="molecule type" value="Genomic_DNA"/>
</dbReference>
<sequence>MGDGDMVQHVGSNVDEGGEGEEGSSSPTIQRVPQRWNPPVMQTSPYANPEAAVGVGKCKASIGHCYRKRSKKVSTHASEEPKVQEVTSRNKERETISADTHAVLPMDPEGNEQEVSFVHACSEAKVDTNRMCMWWPNHMNAKLIPGFVKFA</sequence>
<feature type="region of interest" description="Disordered" evidence="1">
    <location>
        <begin position="1"/>
        <end position="47"/>
    </location>
</feature>
<proteinExistence type="predicted"/>
<evidence type="ECO:0000256" key="1">
    <source>
        <dbReference type="SAM" id="MobiDB-lite"/>
    </source>
</evidence>
<keyword evidence="3" id="KW-1185">Reference proteome</keyword>
<evidence type="ECO:0000313" key="3">
    <source>
        <dbReference type="Proteomes" id="UP001153076"/>
    </source>
</evidence>
<gene>
    <name evidence="2" type="ORF">Cgig2_021772</name>
</gene>
<dbReference type="Proteomes" id="UP001153076">
    <property type="component" value="Unassembled WGS sequence"/>
</dbReference>
<organism evidence="2 3">
    <name type="scientific">Carnegiea gigantea</name>
    <dbReference type="NCBI Taxonomy" id="171969"/>
    <lineage>
        <taxon>Eukaryota</taxon>
        <taxon>Viridiplantae</taxon>
        <taxon>Streptophyta</taxon>
        <taxon>Embryophyta</taxon>
        <taxon>Tracheophyta</taxon>
        <taxon>Spermatophyta</taxon>
        <taxon>Magnoliopsida</taxon>
        <taxon>eudicotyledons</taxon>
        <taxon>Gunneridae</taxon>
        <taxon>Pentapetalae</taxon>
        <taxon>Caryophyllales</taxon>
        <taxon>Cactineae</taxon>
        <taxon>Cactaceae</taxon>
        <taxon>Cactoideae</taxon>
        <taxon>Echinocereeae</taxon>
        <taxon>Carnegiea</taxon>
    </lineage>
</organism>
<name>A0A9Q1GN86_9CARY</name>